<sequence>MSDAPIPSESEKSSEASGPAAARRARWRLPGFRRRTRADGLPASPKLTARRFAGFAFVGVLALVAAAGAIWLAILYMPLPASQVAPRVQAALQERLGFDYVVAIEDAELQRGGDGVELRLVDLTIAKSGGGPVVASVPRVELRLDGLSLLRGDVKVRTVHVTNPRLDMRFDMAMDAASKNSDLPERVLSAIGDLDRLLGPDGAAGALEQVEVTGATVLVAPRARAPLSLDGVDLRLSRGSGGALALTASSARPEDRWTTAVTVSAPAQDRSRAIDLGLENVDLAPYSAPFAEKAGAPPAKGRLSGHFNARIGQEAKLLAAEGRIDARALEFSMPGPAKSGTEAVPPRSVAVERVQLAFHWDAAKRAILIDPSQVRGRGGQLTFAGSLAAPEAPGKPWIASIEGRDVLLSGDAPGDAPLRLDRIDLAATFEPTSGVLEIGRAQALGPTAHAAMTGMVRFEGASPAVRLGLVSTPMPASAVKRLWPFFLGTAIRDWVVENVGSGTVDSLSLTIDVPSGVLATIGPHDPLPDESLALDIRFSYGRLRGAATLPWIENAKGRVLATGHTVEVTIERADIPGAEADGPLAVQNVLFSVPDLKPRYPKAKVTLTAEGALRRALVLVGSGELGPNQLPTQLDVSKVSGRVTAAVEVGVELSHPPGQSPPAAVKVAADARDVKIASVFAGRAFEKGVLTLKAGDQPTTLTGKGVVAGAPAVVQITETPGPEGAPPRRKLAVTLTADAAELAQLGFDLPGSLTGVVPLAAEFSLDDQTSPIAVKADLVNAGLDGVVPGFRKPAGRPGRLGFVVERGVEKTTLRDFVLESGDRSVRGTIELSQKGDLISATLPIYRPGPGDDARVEIDKAKGGVTSVSVQGAALDLKPILDKMRGKAGSGGGAQAKSDAAGTPKNLDVAAKLGTGLGYGQEAVAGLDIRVKVRDGKVTEADGSGRVGGGPIALATGEDGRLQVKGGDAGAFFRFADLYGRIDGGVFDLKASLTGGPGLLRIRNFSVRDETALERVRRTTGADANEPAGGQPSARGATRFDRLQVSFVQSSGVIKVEEAVVYGPQLGATLSGTVNYAADRVDMVGTFVPIYALNNLVSRVPLIGALLGGGKNGGLVGVTFQVKGATSRPAVTINPMSAVAPGFLRKLFEFRQNAPTNEAATGSTSGTPQ</sequence>
<keyword evidence="2" id="KW-0812">Transmembrane</keyword>
<evidence type="ECO:0000256" key="2">
    <source>
        <dbReference type="SAM" id="Phobius"/>
    </source>
</evidence>
<evidence type="ECO:0000256" key="1">
    <source>
        <dbReference type="SAM" id="MobiDB-lite"/>
    </source>
</evidence>
<protein>
    <submittedName>
        <fullName evidence="3">Preprotein translocase subunit TatC</fullName>
    </submittedName>
</protein>
<name>A0A2W5KFV0_ANCNO</name>
<dbReference type="EMBL" id="QFPN01000005">
    <property type="protein sequence ID" value="PZQ14909.1"/>
    <property type="molecule type" value="Genomic_DNA"/>
</dbReference>
<dbReference type="Proteomes" id="UP000249577">
    <property type="component" value="Unassembled WGS sequence"/>
</dbReference>
<proteinExistence type="predicted"/>
<feature type="transmembrane region" description="Helical" evidence="2">
    <location>
        <begin position="52"/>
        <end position="77"/>
    </location>
</feature>
<keyword evidence="2" id="KW-1133">Transmembrane helix</keyword>
<gene>
    <name evidence="3" type="ORF">DI565_10695</name>
</gene>
<feature type="region of interest" description="Disordered" evidence="1">
    <location>
        <begin position="1"/>
        <end position="24"/>
    </location>
</feature>
<keyword evidence="2" id="KW-0472">Membrane</keyword>
<evidence type="ECO:0000313" key="4">
    <source>
        <dbReference type="Proteomes" id="UP000249577"/>
    </source>
</evidence>
<organism evidence="3 4">
    <name type="scientific">Ancylobacter novellus</name>
    <name type="common">Thiobacillus novellus</name>
    <dbReference type="NCBI Taxonomy" id="921"/>
    <lineage>
        <taxon>Bacteria</taxon>
        <taxon>Pseudomonadati</taxon>
        <taxon>Pseudomonadota</taxon>
        <taxon>Alphaproteobacteria</taxon>
        <taxon>Hyphomicrobiales</taxon>
        <taxon>Xanthobacteraceae</taxon>
        <taxon>Ancylobacter</taxon>
    </lineage>
</organism>
<comment type="caution">
    <text evidence="3">The sequence shown here is derived from an EMBL/GenBank/DDBJ whole genome shotgun (WGS) entry which is preliminary data.</text>
</comment>
<evidence type="ECO:0000313" key="3">
    <source>
        <dbReference type="EMBL" id="PZQ14909.1"/>
    </source>
</evidence>
<dbReference type="AlphaFoldDB" id="A0A2W5KFV0"/>
<accession>A0A2W5KFV0</accession>
<reference evidence="3 4" key="1">
    <citation type="submission" date="2017-08" db="EMBL/GenBank/DDBJ databases">
        <title>Infants hospitalized years apart are colonized by the same room-sourced microbial strains.</title>
        <authorList>
            <person name="Brooks B."/>
            <person name="Olm M.R."/>
            <person name="Firek B.A."/>
            <person name="Baker R."/>
            <person name="Thomas B.C."/>
            <person name="Morowitz M.J."/>
            <person name="Banfield J.F."/>
        </authorList>
    </citation>
    <scope>NUCLEOTIDE SEQUENCE [LARGE SCALE GENOMIC DNA]</scope>
    <source>
        <strain evidence="3">S2_005_003_R2_43</strain>
    </source>
</reference>